<evidence type="ECO:0000259" key="3">
    <source>
        <dbReference type="PROSITE" id="PS50977"/>
    </source>
</evidence>
<proteinExistence type="predicted"/>
<dbReference type="PANTHER" id="PTHR30055:SF146">
    <property type="entry name" value="HTH-TYPE TRANSCRIPTIONAL DUAL REGULATOR CECR"/>
    <property type="match status" value="1"/>
</dbReference>
<dbReference type="PROSITE" id="PS50977">
    <property type="entry name" value="HTH_TETR_2"/>
    <property type="match status" value="1"/>
</dbReference>
<dbReference type="PANTHER" id="PTHR30055">
    <property type="entry name" value="HTH-TYPE TRANSCRIPTIONAL REGULATOR RUTR"/>
    <property type="match status" value="1"/>
</dbReference>
<sequence length="186" mass="19899">MARTRLTASERTEQLAAAAVRAFAATGYVGTSTDDVARLAGVSQPYVIRLFGSKQRLFIAAIEHATDRIEQEFREAAAQQADLSALGNAYDRLLARHDLPVLLLHGFAASNDPAIGAVVRERFGRIYRMVRELTGTDPDAATTFLGHGMLLTVLAAMQAVGPGGVPREPWAAEIVKAEPAGVDDRG</sequence>
<dbReference type="RefSeq" id="WP_091588334.1">
    <property type="nucleotide sequence ID" value="NZ_JBHRWG010000002.1"/>
</dbReference>
<dbReference type="GO" id="GO:0000976">
    <property type="term" value="F:transcription cis-regulatory region binding"/>
    <property type="evidence" value="ECO:0007669"/>
    <property type="project" value="TreeGrafter"/>
</dbReference>
<dbReference type="InterPro" id="IPR050109">
    <property type="entry name" value="HTH-type_TetR-like_transc_reg"/>
</dbReference>
<dbReference type="Proteomes" id="UP000199393">
    <property type="component" value="Chromosome I"/>
</dbReference>
<dbReference type="EMBL" id="LT598496">
    <property type="protein sequence ID" value="SBV25123.1"/>
    <property type="molecule type" value="Genomic_DNA"/>
</dbReference>
<evidence type="ECO:0000313" key="5">
    <source>
        <dbReference type="Proteomes" id="UP000199393"/>
    </source>
</evidence>
<keyword evidence="1 2" id="KW-0238">DNA-binding</keyword>
<evidence type="ECO:0000256" key="1">
    <source>
        <dbReference type="ARBA" id="ARBA00023125"/>
    </source>
</evidence>
<dbReference type="STRING" id="307121.GA0070620_0593"/>
<evidence type="ECO:0000256" key="2">
    <source>
        <dbReference type="PROSITE-ProRule" id="PRU00335"/>
    </source>
</evidence>
<dbReference type="InterPro" id="IPR001647">
    <property type="entry name" value="HTH_TetR"/>
</dbReference>
<gene>
    <name evidence="4" type="ORF">GA0070620_0593</name>
</gene>
<dbReference type="Pfam" id="PF00440">
    <property type="entry name" value="TetR_N"/>
    <property type="match status" value="1"/>
</dbReference>
<dbReference type="AlphaFoldDB" id="A0A1C3MXR7"/>
<feature type="DNA-binding region" description="H-T-H motif" evidence="2">
    <location>
        <begin position="32"/>
        <end position="51"/>
    </location>
</feature>
<protein>
    <submittedName>
        <fullName evidence="4">Transcriptional regulator, TetR family</fullName>
    </submittedName>
</protein>
<keyword evidence="5" id="KW-1185">Reference proteome</keyword>
<dbReference type="GO" id="GO:0003700">
    <property type="term" value="F:DNA-binding transcription factor activity"/>
    <property type="evidence" value="ECO:0007669"/>
    <property type="project" value="TreeGrafter"/>
</dbReference>
<dbReference type="SUPFAM" id="SSF46689">
    <property type="entry name" value="Homeodomain-like"/>
    <property type="match status" value="1"/>
</dbReference>
<name>A0A1C3MXR7_9ACTN</name>
<accession>A0A1C3MXR7</accession>
<dbReference type="Gene3D" id="1.10.357.10">
    <property type="entry name" value="Tetracycline Repressor, domain 2"/>
    <property type="match status" value="1"/>
</dbReference>
<evidence type="ECO:0000313" key="4">
    <source>
        <dbReference type="EMBL" id="SBV25123.1"/>
    </source>
</evidence>
<dbReference type="InterPro" id="IPR009057">
    <property type="entry name" value="Homeodomain-like_sf"/>
</dbReference>
<reference evidence="5" key="1">
    <citation type="submission" date="2016-06" db="EMBL/GenBank/DDBJ databases">
        <authorList>
            <person name="Varghese N."/>
        </authorList>
    </citation>
    <scope>NUCLEOTIDE SEQUENCE [LARGE SCALE GENOMIC DNA]</scope>
    <source>
        <strain evidence="5">DSM 45344</strain>
    </source>
</reference>
<feature type="domain" description="HTH tetR-type" evidence="3">
    <location>
        <begin position="9"/>
        <end position="69"/>
    </location>
</feature>
<dbReference type="OrthoDB" id="3691941at2"/>
<organism evidence="4 5">
    <name type="scientific">Micromonospora krabiensis</name>
    <dbReference type="NCBI Taxonomy" id="307121"/>
    <lineage>
        <taxon>Bacteria</taxon>
        <taxon>Bacillati</taxon>
        <taxon>Actinomycetota</taxon>
        <taxon>Actinomycetes</taxon>
        <taxon>Micromonosporales</taxon>
        <taxon>Micromonosporaceae</taxon>
        <taxon>Micromonospora</taxon>
    </lineage>
</organism>
<dbReference type="PATRIC" id="fig|307121.4.peg.608"/>